<keyword evidence="2" id="KW-1185">Reference proteome</keyword>
<proteinExistence type="predicted"/>
<dbReference type="EMBL" id="BMAT01010620">
    <property type="protein sequence ID" value="GFR57504.1"/>
    <property type="molecule type" value="Genomic_DNA"/>
</dbReference>
<gene>
    <name evidence="1" type="ORF">ElyMa_005339100</name>
</gene>
<sequence>MELPVALTLEVVSRNHYNPRTMRDYGTAKRLHPRTMRGVGVKELMMKMIFQVSKKNWKCTDVTTHTHTQRERIWEEKEEWEENLRLGYCSITFMIIATGKQEIPEL</sequence>
<evidence type="ECO:0000313" key="1">
    <source>
        <dbReference type="EMBL" id="GFR57504.1"/>
    </source>
</evidence>
<dbReference type="AlphaFoldDB" id="A0AAV4E9Y9"/>
<name>A0AAV4E9Y9_9GAST</name>
<reference evidence="1 2" key="1">
    <citation type="journal article" date="2021" name="Elife">
        <title>Chloroplast acquisition without the gene transfer in kleptoplastic sea slugs, Plakobranchus ocellatus.</title>
        <authorList>
            <person name="Maeda T."/>
            <person name="Takahashi S."/>
            <person name="Yoshida T."/>
            <person name="Shimamura S."/>
            <person name="Takaki Y."/>
            <person name="Nagai Y."/>
            <person name="Toyoda A."/>
            <person name="Suzuki Y."/>
            <person name="Arimoto A."/>
            <person name="Ishii H."/>
            <person name="Satoh N."/>
            <person name="Nishiyama T."/>
            <person name="Hasebe M."/>
            <person name="Maruyama T."/>
            <person name="Minagawa J."/>
            <person name="Obokata J."/>
            <person name="Shigenobu S."/>
        </authorList>
    </citation>
    <scope>NUCLEOTIDE SEQUENCE [LARGE SCALE GENOMIC DNA]</scope>
</reference>
<protein>
    <submittedName>
        <fullName evidence="1">Uncharacterized protein</fullName>
    </submittedName>
</protein>
<accession>A0AAV4E9Y9</accession>
<comment type="caution">
    <text evidence="1">The sequence shown here is derived from an EMBL/GenBank/DDBJ whole genome shotgun (WGS) entry which is preliminary data.</text>
</comment>
<dbReference type="Proteomes" id="UP000762676">
    <property type="component" value="Unassembled WGS sequence"/>
</dbReference>
<organism evidence="1 2">
    <name type="scientific">Elysia marginata</name>
    <dbReference type="NCBI Taxonomy" id="1093978"/>
    <lineage>
        <taxon>Eukaryota</taxon>
        <taxon>Metazoa</taxon>
        <taxon>Spiralia</taxon>
        <taxon>Lophotrochozoa</taxon>
        <taxon>Mollusca</taxon>
        <taxon>Gastropoda</taxon>
        <taxon>Heterobranchia</taxon>
        <taxon>Euthyneura</taxon>
        <taxon>Panpulmonata</taxon>
        <taxon>Sacoglossa</taxon>
        <taxon>Placobranchoidea</taxon>
        <taxon>Plakobranchidae</taxon>
        <taxon>Elysia</taxon>
    </lineage>
</organism>
<evidence type="ECO:0000313" key="2">
    <source>
        <dbReference type="Proteomes" id="UP000762676"/>
    </source>
</evidence>